<feature type="transmembrane region" description="Helical" evidence="5">
    <location>
        <begin position="128"/>
        <end position="143"/>
    </location>
</feature>
<feature type="domain" description="Methylamine utilisation protein MauE" evidence="6">
    <location>
        <begin position="8"/>
        <end position="139"/>
    </location>
</feature>
<dbReference type="GO" id="GO:0016020">
    <property type="term" value="C:membrane"/>
    <property type="evidence" value="ECO:0007669"/>
    <property type="project" value="UniProtKB-SubCell"/>
</dbReference>
<dbReference type="EMBL" id="CP001102">
    <property type="protein sequence ID" value="ACE05823.1"/>
    <property type="molecule type" value="Genomic_DNA"/>
</dbReference>
<gene>
    <name evidence="7" type="ordered locus">Aasi_0405</name>
</gene>
<evidence type="ECO:0000256" key="5">
    <source>
        <dbReference type="SAM" id="Phobius"/>
    </source>
</evidence>
<dbReference type="STRING" id="452471.Aasi_0405"/>
<feature type="transmembrane region" description="Helical" evidence="5">
    <location>
        <begin position="155"/>
        <end position="177"/>
    </location>
</feature>
<protein>
    <recommendedName>
        <fullName evidence="6">Methylamine utilisation protein MauE domain-containing protein</fullName>
    </recommendedName>
</protein>
<dbReference type="Pfam" id="PF07291">
    <property type="entry name" value="MauE"/>
    <property type="match status" value="1"/>
</dbReference>
<sequence>MKLKPSSVSYILRLFVGTLFLFSGLIKLNDPIGFSLTIENYLHSFAIDVSSIFFKFLPYSLLLAINVCLLEVVLGLALFINFQTKWIIRALFILTGFFTLLTLYTLWLKRVDSCGCLSDAIPLAPRQSFLKNIFILFVLYTINKYNTSSQNQFPLFMNLGILILAAIFSTYMGWYTYHKLPIIDFGKYPVGTSISADNQLKDLTQLQTVDSQGNLSNGELPPGFSNPMANSFIVWDENKEITTELLQGTKLLCVIQRLTNLDEQSTSKITALSKQLLTHIELIWLLPLHIDKESLPTDINVRLAWANSGLLSSMIKANIGFILLQDGIVVGKWSYKNLPKLQKHLDGLGFTNKRPIENFK</sequence>
<evidence type="ECO:0000256" key="2">
    <source>
        <dbReference type="ARBA" id="ARBA00022692"/>
    </source>
</evidence>
<reference evidence="7 8" key="1">
    <citation type="journal article" date="2010" name="J. Bacteriol.">
        <title>The genome of the amoeba symbiont 'Candidatus Amoebophilus asiaticus' reveals common mechanisms for host cell interaction among amoeba-associated bacteria.</title>
        <authorList>
            <person name="Schmitz-Esser S."/>
            <person name="Tischler P."/>
            <person name="Arnold R."/>
            <person name="Montanaro J."/>
            <person name="Wagner M."/>
            <person name="Rattei T."/>
            <person name="Horn M."/>
        </authorList>
    </citation>
    <scope>NUCLEOTIDE SEQUENCE [LARGE SCALE GENOMIC DNA]</scope>
    <source>
        <strain evidence="7 8">5a2</strain>
    </source>
</reference>
<keyword evidence="2 5" id="KW-0812">Transmembrane</keyword>
<feature type="transmembrane region" description="Helical" evidence="5">
    <location>
        <begin position="86"/>
        <end position="107"/>
    </location>
</feature>
<dbReference type="OrthoDB" id="9809429at2"/>
<feature type="transmembrane region" description="Helical" evidence="5">
    <location>
        <begin position="7"/>
        <end position="26"/>
    </location>
</feature>
<comment type="subcellular location">
    <subcellularLocation>
        <location evidence="1">Membrane</location>
        <topology evidence="1">Multi-pass membrane protein</topology>
    </subcellularLocation>
</comment>
<dbReference type="Proteomes" id="UP000001227">
    <property type="component" value="Chromosome"/>
</dbReference>
<dbReference type="RefSeq" id="WP_012472584.1">
    <property type="nucleotide sequence ID" value="NC_010830.1"/>
</dbReference>
<dbReference type="AlphaFoldDB" id="B3ERH1"/>
<evidence type="ECO:0000256" key="1">
    <source>
        <dbReference type="ARBA" id="ARBA00004141"/>
    </source>
</evidence>
<dbReference type="InterPro" id="IPR009908">
    <property type="entry name" value="Methylamine_util_MauE"/>
</dbReference>
<evidence type="ECO:0000313" key="7">
    <source>
        <dbReference type="EMBL" id="ACE05823.1"/>
    </source>
</evidence>
<keyword evidence="3 5" id="KW-1133">Transmembrane helix</keyword>
<organism evidence="7 8">
    <name type="scientific">Amoebophilus asiaticus (strain 5a2)</name>
    <dbReference type="NCBI Taxonomy" id="452471"/>
    <lineage>
        <taxon>Bacteria</taxon>
        <taxon>Pseudomonadati</taxon>
        <taxon>Bacteroidota</taxon>
        <taxon>Cytophagia</taxon>
        <taxon>Cytophagales</taxon>
        <taxon>Amoebophilaceae</taxon>
        <taxon>Candidatus Amoebophilus</taxon>
    </lineage>
</organism>
<evidence type="ECO:0000313" key="8">
    <source>
        <dbReference type="Proteomes" id="UP000001227"/>
    </source>
</evidence>
<evidence type="ECO:0000256" key="3">
    <source>
        <dbReference type="ARBA" id="ARBA00022989"/>
    </source>
</evidence>
<proteinExistence type="predicted"/>
<feature type="transmembrane region" description="Helical" evidence="5">
    <location>
        <begin position="61"/>
        <end position="80"/>
    </location>
</feature>
<keyword evidence="4 5" id="KW-0472">Membrane</keyword>
<evidence type="ECO:0000256" key="4">
    <source>
        <dbReference type="ARBA" id="ARBA00023136"/>
    </source>
</evidence>
<keyword evidence="8" id="KW-1185">Reference proteome</keyword>
<dbReference type="HOGENOM" id="CLU_041394_0_0_10"/>
<evidence type="ECO:0000259" key="6">
    <source>
        <dbReference type="Pfam" id="PF07291"/>
    </source>
</evidence>
<accession>B3ERH1</accession>
<dbReference type="GO" id="GO:0030416">
    <property type="term" value="P:methylamine metabolic process"/>
    <property type="evidence" value="ECO:0007669"/>
    <property type="project" value="InterPro"/>
</dbReference>
<dbReference type="KEGG" id="aas:Aasi_0405"/>
<name>B3ERH1_AMOA5</name>
<dbReference type="eggNOG" id="COG1368">
    <property type="taxonomic scope" value="Bacteria"/>
</dbReference>